<evidence type="ECO:0000256" key="7">
    <source>
        <dbReference type="ARBA" id="ARBA00023163"/>
    </source>
</evidence>
<evidence type="ECO:0000259" key="10">
    <source>
        <dbReference type="PROSITE" id="PS51134"/>
    </source>
</evidence>
<dbReference type="SUPFAM" id="SSF57783">
    <property type="entry name" value="Zinc beta-ribbon"/>
    <property type="match status" value="1"/>
</dbReference>
<keyword evidence="5" id="KW-0862">Zinc</keyword>
<keyword evidence="3" id="KW-0479">Metal-binding</keyword>
<reference evidence="11 12" key="1">
    <citation type="submission" date="2024-08" db="EMBL/GenBank/DDBJ databases">
        <authorList>
            <person name="Cucini C."/>
            <person name="Frati F."/>
        </authorList>
    </citation>
    <scope>NUCLEOTIDE SEQUENCE [LARGE SCALE GENOMIC DNA]</scope>
</reference>
<name>A0ABP1QA37_9HEXA</name>
<evidence type="ECO:0000256" key="3">
    <source>
        <dbReference type="ARBA" id="ARBA00022723"/>
    </source>
</evidence>
<sequence length="103" mass="10551">MSGVISCRQCGCSEIDSDPARGDAVCTNCGYVLEESIIVSEVAFEEDGHGGSSAIGQFVSAESRGGGGISGAPTGFHSGVGKESREITLRSAKKKIVEVAQQL</sequence>
<dbReference type="PANTHER" id="PTHR11618:SF4">
    <property type="entry name" value="TRANSCRIPTION FACTOR IIIB 90 KDA SUBUNIT"/>
    <property type="match status" value="1"/>
</dbReference>
<proteinExistence type="inferred from homology"/>
<evidence type="ECO:0000256" key="4">
    <source>
        <dbReference type="ARBA" id="ARBA00022771"/>
    </source>
</evidence>
<evidence type="ECO:0000256" key="5">
    <source>
        <dbReference type="ARBA" id="ARBA00022833"/>
    </source>
</evidence>
<dbReference type="EMBL" id="CAXLJM020000026">
    <property type="protein sequence ID" value="CAL8093160.1"/>
    <property type="molecule type" value="Genomic_DNA"/>
</dbReference>
<organism evidence="11 12">
    <name type="scientific">Orchesella dallaii</name>
    <dbReference type="NCBI Taxonomy" id="48710"/>
    <lineage>
        <taxon>Eukaryota</taxon>
        <taxon>Metazoa</taxon>
        <taxon>Ecdysozoa</taxon>
        <taxon>Arthropoda</taxon>
        <taxon>Hexapoda</taxon>
        <taxon>Collembola</taxon>
        <taxon>Entomobryomorpha</taxon>
        <taxon>Entomobryoidea</taxon>
        <taxon>Orchesellidae</taxon>
        <taxon>Orchesellinae</taxon>
        <taxon>Orchesella</taxon>
    </lineage>
</organism>
<protein>
    <recommendedName>
        <fullName evidence="10">TFIIB-type domain-containing protein</fullName>
    </recommendedName>
</protein>
<keyword evidence="4 9" id="KW-0863">Zinc-finger</keyword>
<keyword evidence="8" id="KW-0539">Nucleus</keyword>
<comment type="similarity">
    <text evidence="2">Belongs to the TFIIB family.</text>
</comment>
<keyword evidence="7" id="KW-0804">Transcription</keyword>
<evidence type="ECO:0000256" key="1">
    <source>
        <dbReference type="ARBA" id="ARBA00004123"/>
    </source>
</evidence>
<evidence type="ECO:0000256" key="9">
    <source>
        <dbReference type="PROSITE-ProRule" id="PRU00469"/>
    </source>
</evidence>
<comment type="subcellular location">
    <subcellularLocation>
        <location evidence="1">Nucleus</location>
    </subcellularLocation>
</comment>
<dbReference type="Proteomes" id="UP001642540">
    <property type="component" value="Unassembled WGS sequence"/>
</dbReference>
<dbReference type="InterPro" id="IPR013137">
    <property type="entry name" value="Znf_TFIIB"/>
</dbReference>
<dbReference type="InterPro" id="IPR000812">
    <property type="entry name" value="TFIIB"/>
</dbReference>
<evidence type="ECO:0000256" key="2">
    <source>
        <dbReference type="ARBA" id="ARBA00010857"/>
    </source>
</evidence>
<dbReference type="PANTHER" id="PTHR11618">
    <property type="entry name" value="TRANSCRIPTION INITIATION FACTOR IIB-RELATED"/>
    <property type="match status" value="1"/>
</dbReference>
<gene>
    <name evidence="11" type="ORF">ODALV1_LOCUS8428</name>
</gene>
<comment type="caution">
    <text evidence="11">The sequence shown here is derived from an EMBL/GenBank/DDBJ whole genome shotgun (WGS) entry which is preliminary data.</text>
</comment>
<accession>A0ABP1QA37</accession>
<dbReference type="Gene3D" id="1.10.472.170">
    <property type="match status" value="1"/>
</dbReference>
<keyword evidence="12" id="KW-1185">Reference proteome</keyword>
<evidence type="ECO:0000256" key="6">
    <source>
        <dbReference type="ARBA" id="ARBA00023015"/>
    </source>
</evidence>
<evidence type="ECO:0000313" key="11">
    <source>
        <dbReference type="EMBL" id="CAL8093160.1"/>
    </source>
</evidence>
<dbReference type="Pfam" id="PF08271">
    <property type="entry name" value="Zn_Ribbon_TF"/>
    <property type="match status" value="1"/>
</dbReference>
<evidence type="ECO:0000313" key="12">
    <source>
        <dbReference type="Proteomes" id="UP001642540"/>
    </source>
</evidence>
<dbReference type="PROSITE" id="PS51134">
    <property type="entry name" value="ZF_TFIIB"/>
    <property type="match status" value="1"/>
</dbReference>
<evidence type="ECO:0000256" key="8">
    <source>
        <dbReference type="ARBA" id="ARBA00023242"/>
    </source>
</evidence>
<feature type="domain" description="TFIIB-type" evidence="10">
    <location>
        <begin position="3"/>
        <end position="34"/>
    </location>
</feature>
<keyword evidence="6" id="KW-0805">Transcription regulation</keyword>